<evidence type="ECO:0000313" key="10">
    <source>
        <dbReference type="Proteomes" id="UP000821837"/>
    </source>
</evidence>
<feature type="domain" description="Caspase family p20" evidence="8">
    <location>
        <begin position="5"/>
        <end position="90"/>
    </location>
</feature>
<dbReference type="InterPro" id="IPR016129">
    <property type="entry name" value="Caspase_his_AS"/>
</dbReference>
<name>A0A9D4PJK8_RHISA</name>
<dbReference type="InterPro" id="IPR029030">
    <property type="entry name" value="Caspase-like_dom_sf"/>
</dbReference>
<accession>A0A9D4PJK8</accession>
<dbReference type="EMBL" id="JABSTV010001253">
    <property type="protein sequence ID" value="KAH7944014.1"/>
    <property type="molecule type" value="Genomic_DNA"/>
</dbReference>
<feature type="region of interest" description="Disordered" evidence="6">
    <location>
        <begin position="104"/>
        <end position="131"/>
    </location>
</feature>
<feature type="domain" description="Caspase family p10" evidence="7">
    <location>
        <begin position="129"/>
        <end position="217"/>
    </location>
</feature>
<dbReference type="GO" id="GO:0004197">
    <property type="term" value="F:cysteine-type endopeptidase activity"/>
    <property type="evidence" value="ECO:0007669"/>
    <property type="project" value="InterPro"/>
</dbReference>
<dbReference type="InterPro" id="IPR011600">
    <property type="entry name" value="Pept_C14_caspase"/>
</dbReference>
<evidence type="ECO:0000256" key="1">
    <source>
        <dbReference type="ARBA" id="ARBA00010134"/>
    </source>
</evidence>
<keyword evidence="10" id="KW-1185">Reference proteome</keyword>
<dbReference type="Gene3D" id="3.40.50.1460">
    <property type="match status" value="2"/>
</dbReference>
<evidence type="ECO:0000256" key="4">
    <source>
        <dbReference type="ARBA" id="ARBA00022801"/>
    </source>
</evidence>
<sequence>MSRLPRGMCVIINNCNFEDVTERCDGSVHDVRPMEALFKTFLFDCIVHTDLKADEMKKLLSEAANSKEHEQAQCLVVVLISHGNQDTILGKPKLFFIQACQKNESDSGGSTTVAETADTMAKPAEEPQFGKRIPSWSDMRNTYAVIPGYDALRDIEIALWFLSAIYTVFSQYAFIVHLDDLMQQVHEEVLRKSSHCGYSHTLSVDKRKHDSEASTTVADTADAMADTAGKRVSSWSDMYIAYAVISQYDAPRDTDTAPCFLSVVFTVLSQWRQATSPDVRRSSPVESLRVDIVAGGSVYHRK</sequence>
<keyword evidence="3" id="KW-0053">Apoptosis</keyword>
<dbReference type="SUPFAM" id="SSF52129">
    <property type="entry name" value="Caspase-like"/>
    <property type="match status" value="1"/>
</dbReference>
<evidence type="ECO:0000256" key="2">
    <source>
        <dbReference type="ARBA" id="ARBA00022670"/>
    </source>
</evidence>
<dbReference type="Proteomes" id="UP000821837">
    <property type="component" value="Unassembled WGS sequence"/>
</dbReference>
<protein>
    <recommendedName>
        <fullName evidence="11">Caspase family p20 domain-containing protein</fullName>
    </recommendedName>
</protein>
<dbReference type="GO" id="GO:0006508">
    <property type="term" value="P:proteolysis"/>
    <property type="evidence" value="ECO:0007669"/>
    <property type="project" value="UniProtKB-KW"/>
</dbReference>
<evidence type="ECO:0000256" key="6">
    <source>
        <dbReference type="SAM" id="MobiDB-lite"/>
    </source>
</evidence>
<dbReference type="InterPro" id="IPR002398">
    <property type="entry name" value="Pept_C14"/>
</dbReference>
<dbReference type="InterPro" id="IPR001309">
    <property type="entry name" value="Pept_C14_p20"/>
</dbReference>
<evidence type="ECO:0008006" key="11">
    <source>
        <dbReference type="Google" id="ProtNLM"/>
    </source>
</evidence>
<dbReference type="Pfam" id="PF00656">
    <property type="entry name" value="Peptidase_C14"/>
    <property type="match status" value="1"/>
</dbReference>
<feature type="compositionally biased region" description="Polar residues" evidence="6">
    <location>
        <begin position="104"/>
        <end position="114"/>
    </location>
</feature>
<comment type="caution">
    <text evidence="9">The sequence shown here is derived from an EMBL/GenBank/DDBJ whole genome shotgun (WGS) entry which is preliminary data.</text>
</comment>
<dbReference type="SMART" id="SM00115">
    <property type="entry name" value="CASc"/>
    <property type="match status" value="1"/>
</dbReference>
<gene>
    <name evidence="9" type="ORF">HPB52_014302</name>
</gene>
<evidence type="ECO:0000313" key="9">
    <source>
        <dbReference type="EMBL" id="KAH7944014.1"/>
    </source>
</evidence>
<comment type="similarity">
    <text evidence="1 5">Belongs to the peptidase C14A family.</text>
</comment>
<dbReference type="InterPro" id="IPR015917">
    <property type="entry name" value="Pept_C14A"/>
</dbReference>
<feature type="domain" description="Caspase family p20" evidence="8">
    <location>
        <begin position="91"/>
        <end position="104"/>
    </location>
</feature>
<evidence type="ECO:0000259" key="7">
    <source>
        <dbReference type="PROSITE" id="PS50207"/>
    </source>
</evidence>
<dbReference type="PANTHER" id="PTHR47901">
    <property type="entry name" value="CASPASE RECRUITMENT DOMAIN-CONTAINING PROTEIN 18"/>
    <property type="match status" value="1"/>
</dbReference>
<dbReference type="GO" id="GO:0006915">
    <property type="term" value="P:apoptotic process"/>
    <property type="evidence" value="ECO:0007669"/>
    <property type="project" value="UniProtKB-KW"/>
</dbReference>
<reference evidence="9" key="2">
    <citation type="submission" date="2021-09" db="EMBL/GenBank/DDBJ databases">
        <authorList>
            <person name="Jia N."/>
            <person name="Wang J."/>
            <person name="Shi W."/>
            <person name="Du L."/>
            <person name="Sun Y."/>
            <person name="Zhan W."/>
            <person name="Jiang J."/>
            <person name="Wang Q."/>
            <person name="Zhang B."/>
            <person name="Ji P."/>
            <person name="Sakyi L.B."/>
            <person name="Cui X."/>
            <person name="Yuan T."/>
            <person name="Jiang B."/>
            <person name="Yang W."/>
            <person name="Lam T.T.-Y."/>
            <person name="Chang Q."/>
            <person name="Ding S."/>
            <person name="Wang X."/>
            <person name="Zhu J."/>
            <person name="Ruan X."/>
            <person name="Zhao L."/>
            <person name="Wei J."/>
            <person name="Que T."/>
            <person name="Du C."/>
            <person name="Cheng J."/>
            <person name="Dai P."/>
            <person name="Han X."/>
            <person name="Huang E."/>
            <person name="Gao Y."/>
            <person name="Liu J."/>
            <person name="Shao H."/>
            <person name="Ye R."/>
            <person name="Li L."/>
            <person name="Wei W."/>
            <person name="Wang X."/>
            <person name="Wang C."/>
            <person name="Huo Q."/>
            <person name="Li W."/>
            <person name="Guo W."/>
            <person name="Chen H."/>
            <person name="Chen S."/>
            <person name="Zhou L."/>
            <person name="Zhou L."/>
            <person name="Ni X."/>
            <person name="Tian J."/>
            <person name="Zhou Y."/>
            <person name="Sheng Y."/>
            <person name="Liu T."/>
            <person name="Pan Y."/>
            <person name="Xia L."/>
            <person name="Li J."/>
            <person name="Zhao F."/>
            <person name="Cao W."/>
        </authorList>
    </citation>
    <scope>NUCLEOTIDE SEQUENCE</scope>
    <source>
        <strain evidence="9">Rsan-2018</strain>
        <tissue evidence="9">Larvae</tissue>
    </source>
</reference>
<proteinExistence type="inferred from homology"/>
<evidence type="ECO:0000256" key="3">
    <source>
        <dbReference type="ARBA" id="ARBA00022703"/>
    </source>
</evidence>
<dbReference type="PROSITE" id="PS50208">
    <property type="entry name" value="CASPASE_P20"/>
    <property type="match status" value="2"/>
</dbReference>
<dbReference type="PROSITE" id="PS01121">
    <property type="entry name" value="CASPASE_HIS"/>
    <property type="match status" value="1"/>
</dbReference>
<keyword evidence="2" id="KW-0645">Protease</keyword>
<keyword evidence="4" id="KW-0378">Hydrolase</keyword>
<evidence type="ECO:0000256" key="5">
    <source>
        <dbReference type="RuleBase" id="RU003971"/>
    </source>
</evidence>
<evidence type="ECO:0000259" key="8">
    <source>
        <dbReference type="PROSITE" id="PS50208"/>
    </source>
</evidence>
<dbReference type="InterPro" id="IPR002138">
    <property type="entry name" value="Pept_C14_p10"/>
</dbReference>
<dbReference type="PANTHER" id="PTHR47901:SF8">
    <property type="entry name" value="CASPASE-3"/>
    <property type="match status" value="1"/>
</dbReference>
<dbReference type="PRINTS" id="PR00376">
    <property type="entry name" value="IL1BCENZYME"/>
</dbReference>
<dbReference type="AlphaFoldDB" id="A0A9D4PJK8"/>
<dbReference type="VEuPathDB" id="VectorBase:RSAN_032018"/>
<dbReference type="PROSITE" id="PS50207">
    <property type="entry name" value="CASPASE_P10"/>
    <property type="match status" value="1"/>
</dbReference>
<organism evidence="9 10">
    <name type="scientific">Rhipicephalus sanguineus</name>
    <name type="common">Brown dog tick</name>
    <name type="synonym">Ixodes sanguineus</name>
    <dbReference type="NCBI Taxonomy" id="34632"/>
    <lineage>
        <taxon>Eukaryota</taxon>
        <taxon>Metazoa</taxon>
        <taxon>Ecdysozoa</taxon>
        <taxon>Arthropoda</taxon>
        <taxon>Chelicerata</taxon>
        <taxon>Arachnida</taxon>
        <taxon>Acari</taxon>
        <taxon>Parasitiformes</taxon>
        <taxon>Ixodida</taxon>
        <taxon>Ixodoidea</taxon>
        <taxon>Ixodidae</taxon>
        <taxon>Rhipicephalinae</taxon>
        <taxon>Rhipicephalus</taxon>
        <taxon>Rhipicephalus</taxon>
    </lineage>
</organism>
<reference evidence="9" key="1">
    <citation type="journal article" date="2020" name="Cell">
        <title>Large-Scale Comparative Analyses of Tick Genomes Elucidate Their Genetic Diversity and Vector Capacities.</title>
        <authorList>
            <consortium name="Tick Genome and Microbiome Consortium (TIGMIC)"/>
            <person name="Jia N."/>
            <person name="Wang J."/>
            <person name="Shi W."/>
            <person name="Du L."/>
            <person name="Sun Y."/>
            <person name="Zhan W."/>
            <person name="Jiang J.F."/>
            <person name="Wang Q."/>
            <person name="Zhang B."/>
            <person name="Ji P."/>
            <person name="Bell-Sakyi L."/>
            <person name="Cui X.M."/>
            <person name="Yuan T.T."/>
            <person name="Jiang B.G."/>
            <person name="Yang W.F."/>
            <person name="Lam T.T."/>
            <person name="Chang Q.C."/>
            <person name="Ding S.J."/>
            <person name="Wang X.J."/>
            <person name="Zhu J.G."/>
            <person name="Ruan X.D."/>
            <person name="Zhao L."/>
            <person name="Wei J.T."/>
            <person name="Ye R.Z."/>
            <person name="Que T.C."/>
            <person name="Du C.H."/>
            <person name="Zhou Y.H."/>
            <person name="Cheng J.X."/>
            <person name="Dai P.F."/>
            <person name="Guo W.B."/>
            <person name="Han X.H."/>
            <person name="Huang E.J."/>
            <person name="Li L.F."/>
            <person name="Wei W."/>
            <person name="Gao Y.C."/>
            <person name="Liu J.Z."/>
            <person name="Shao H.Z."/>
            <person name="Wang X."/>
            <person name="Wang C.C."/>
            <person name="Yang T.C."/>
            <person name="Huo Q.B."/>
            <person name="Li W."/>
            <person name="Chen H.Y."/>
            <person name="Chen S.E."/>
            <person name="Zhou L.G."/>
            <person name="Ni X.B."/>
            <person name="Tian J.H."/>
            <person name="Sheng Y."/>
            <person name="Liu T."/>
            <person name="Pan Y.S."/>
            <person name="Xia L.Y."/>
            <person name="Li J."/>
            <person name="Zhao F."/>
            <person name="Cao W.C."/>
        </authorList>
    </citation>
    <scope>NUCLEOTIDE SEQUENCE</scope>
    <source>
        <strain evidence="9">Rsan-2018</strain>
    </source>
</reference>